<dbReference type="EMBL" id="JABAIL010000002">
    <property type="protein sequence ID" value="NLR91205.1"/>
    <property type="molecule type" value="Genomic_DNA"/>
</dbReference>
<name>A0A7X8XVM3_9BACT</name>
<organism evidence="6 7">
    <name type="scientific">Flammeovirga agarivorans</name>
    <dbReference type="NCBI Taxonomy" id="2726742"/>
    <lineage>
        <taxon>Bacteria</taxon>
        <taxon>Pseudomonadati</taxon>
        <taxon>Bacteroidota</taxon>
        <taxon>Cytophagia</taxon>
        <taxon>Cytophagales</taxon>
        <taxon>Flammeovirgaceae</taxon>
        <taxon>Flammeovirga</taxon>
    </lineage>
</organism>
<keyword evidence="7" id="KW-1185">Reference proteome</keyword>
<dbReference type="InterPro" id="IPR015943">
    <property type="entry name" value="WD40/YVTN_repeat-like_dom_sf"/>
</dbReference>
<feature type="repeat" description="WD" evidence="3">
    <location>
        <begin position="198"/>
        <end position="239"/>
    </location>
</feature>
<feature type="repeat" description="WD" evidence="3">
    <location>
        <begin position="72"/>
        <end position="113"/>
    </location>
</feature>
<dbReference type="PROSITE" id="PS00678">
    <property type="entry name" value="WD_REPEATS_1"/>
    <property type="match status" value="2"/>
</dbReference>
<dbReference type="PROSITE" id="PS50082">
    <property type="entry name" value="WD_REPEATS_2"/>
    <property type="match status" value="4"/>
</dbReference>
<feature type="repeat" description="WD" evidence="3">
    <location>
        <begin position="451"/>
        <end position="492"/>
    </location>
</feature>
<dbReference type="RefSeq" id="WP_168881902.1">
    <property type="nucleotide sequence ID" value="NZ_JABAIL010000002.1"/>
</dbReference>
<dbReference type="PANTHER" id="PTHR19848:SF8">
    <property type="entry name" value="F-BOX AND WD REPEAT DOMAIN CONTAINING 7"/>
    <property type="match status" value="1"/>
</dbReference>
<dbReference type="InterPro" id="IPR029030">
    <property type="entry name" value="Caspase-like_dom_sf"/>
</dbReference>
<dbReference type="GO" id="GO:0004197">
    <property type="term" value="F:cysteine-type endopeptidase activity"/>
    <property type="evidence" value="ECO:0007669"/>
    <property type="project" value="InterPro"/>
</dbReference>
<dbReference type="PANTHER" id="PTHR19848">
    <property type="entry name" value="WD40 REPEAT PROTEIN"/>
    <property type="match status" value="1"/>
</dbReference>
<dbReference type="PROSITE" id="PS50294">
    <property type="entry name" value="WD_REPEATS_REGION"/>
    <property type="match status" value="3"/>
</dbReference>
<keyword evidence="4" id="KW-0732">Signal</keyword>
<dbReference type="Gene3D" id="3.40.50.1460">
    <property type="match status" value="1"/>
</dbReference>
<sequence>MRKTFFLYIVLLFSISQLATAQRKLHLTLSQGHVGEVVDMALSNDARLLATVGEGGALKIWNINEKRLLDTFYPHTYGVATLCFSEDANYMATAGKDHSIKVWDLSTGEMVFNYDNLHDDVFKMEFVQEYLLFITNGGAIYRFDWNNQGDAPDGQAVKSDFGNFSAIKYNPHVKWLTAGYMNGSILTWRGFDKENIRKQLHTDWVSAIDFIEEDSLIVTGSWDKTIKIWDINSDSIRSELASPDGLPIVDLVYTSYFKILCVKTKSNKIYFYEVKDGVINPTPAGVRDDFLSMKFTQDARHAAFTHSDGSFSVWSLEKQGKSVEDIRWKPMKGYPVDGFLNGLNGALTFLTSNGNIHLWIPKKRTVSIVKKAHRGTGVALTFSVENDAYFTCGTDSLIKRWDRKGNLVDSVKINSVPTSIAEIPTREEIVFADESGDVYLWNSAKEILEKVYGHQREVIKVVNSRDGKLLASICSDRTLIVYDIDAHKVIFETKIRDISLYDLSFSSNASSLLVSGKHNLFLYDIDNWQLKKQKEYNEGANIIKNYPYNNGWVISDLSGTITLWDNQLEEILNKFDQNSTPIIELLPYDDQPSLFAIRRNMTFEIWQTQLDEQLGKVAVTESGDWVLEHKSGLFDVGDLNMDNIYYVYGEETIDFEQLREKYWEPGLAIQLLEGKSLRKVPPLKSVDLFPKTTIQELENYFWIEVIDRGGGVGTISLYVNNKEVIHDLEKSAQKAFLNDELYYKVKSEDIAKHFIKGKENKIKVIATNSQGTLSGRGLTLNHKDDTGLEEREPTMYGVMVGVSDYRGRLMDLKYAADDASAIATSLELGSEKLFGVKNTNILLLTTDSDSLQPTKENIKNAFKKISEEASASDILFVFLAGHGAVQKNHNGKDDFHFLTKDMINSDLTDPSVKENYTINGTELMQWIQDIPISKQVFVIDACHAGSFSTELITSRNDNEEGMKKRALERVRSRTGMFMLSGASSDKVSYESSFLEHGLLTYSLLDYLKSGDLKNGRFIDVQELFTYAVETVPELASEMQGEQQPEYRMPLGAGSFYIGELDEEDRDNISLSSQKYLISDIDLEDGGTWADQLELSKALIQRLNIESELKSLNFKFRKGAQGTSTYKLRGKYKVVKNTITVKLHLIHEKEVIQKWQVKSKNTEECLREMIQLLENHFSEN</sequence>
<dbReference type="Proteomes" id="UP000585050">
    <property type="component" value="Unassembled WGS sequence"/>
</dbReference>
<dbReference type="InterPro" id="IPR001680">
    <property type="entry name" value="WD40_rpt"/>
</dbReference>
<dbReference type="InterPro" id="IPR019775">
    <property type="entry name" value="WD40_repeat_CS"/>
</dbReference>
<feature type="repeat" description="WD" evidence="3">
    <location>
        <begin position="30"/>
        <end position="71"/>
    </location>
</feature>
<dbReference type="Pfam" id="PF00656">
    <property type="entry name" value="Peptidase_C14"/>
    <property type="match status" value="1"/>
</dbReference>
<reference evidence="6 7" key="1">
    <citation type="submission" date="2020-04" db="EMBL/GenBank/DDBJ databases">
        <title>Flammeovirga sp. SR4, a novel species isolated from seawater.</title>
        <authorList>
            <person name="Wang X."/>
        </authorList>
    </citation>
    <scope>NUCLEOTIDE SEQUENCE [LARGE SCALE GENOMIC DNA]</scope>
    <source>
        <strain evidence="6 7">SR4</strain>
    </source>
</reference>
<evidence type="ECO:0000256" key="3">
    <source>
        <dbReference type="PROSITE-ProRule" id="PRU00221"/>
    </source>
</evidence>
<comment type="caution">
    <text evidence="6">The sequence shown here is derived from an EMBL/GenBank/DDBJ whole genome shotgun (WGS) entry which is preliminary data.</text>
</comment>
<dbReference type="Gene3D" id="2.130.10.10">
    <property type="entry name" value="YVTN repeat-like/Quinoprotein amine dehydrogenase"/>
    <property type="match status" value="3"/>
</dbReference>
<evidence type="ECO:0000256" key="1">
    <source>
        <dbReference type="ARBA" id="ARBA00022574"/>
    </source>
</evidence>
<dbReference type="SUPFAM" id="SSF52129">
    <property type="entry name" value="Caspase-like"/>
    <property type="match status" value="1"/>
</dbReference>
<keyword evidence="1 3" id="KW-0853">WD repeat</keyword>
<dbReference type="Pfam" id="PF00400">
    <property type="entry name" value="WD40"/>
    <property type="match status" value="4"/>
</dbReference>
<evidence type="ECO:0000259" key="5">
    <source>
        <dbReference type="Pfam" id="PF00656"/>
    </source>
</evidence>
<dbReference type="InterPro" id="IPR020472">
    <property type="entry name" value="WD40_PAC1"/>
</dbReference>
<evidence type="ECO:0000313" key="7">
    <source>
        <dbReference type="Proteomes" id="UP000585050"/>
    </source>
</evidence>
<dbReference type="InterPro" id="IPR011600">
    <property type="entry name" value="Pept_C14_caspase"/>
</dbReference>
<proteinExistence type="predicted"/>
<feature type="signal peptide" evidence="4">
    <location>
        <begin position="1"/>
        <end position="21"/>
    </location>
</feature>
<dbReference type="SUPFAM" id="SSF50978">
    <property type="entry name" value="WD40 repeat-like"/>
    <property type="match status" value="2"/>
</dbReference>
<keyword evidence="2" id="KW-0677">Repeat</keyword>
<protein>
    <recommendedName>
        <fullName evidence="5">Peptidase C14 caspase domain-containing protein</fullName>
    </recommendedName>
</protein>
<dbReference type="GO" id="GO:0006508">
    <property type="term" value="P:proteolysis"/>
    <property type="evidence" value="ECO:0007669"/>
    <property type="project" value="InterPro"/>
</dbReference>
<dbReference type="PRINTS" id="PR00320">
    <property type="entry name" value="GPROTEINBRPT"/>
</dbReference>
<accession>A0A7X8XVM3</accession>
<evidence type="ECO:0000313" key="6">
    <source>
        <dbReference type="EMBL" id="NLR91205.1"/>
    </source>
</evidence>
<evidence type="ECO:0000256" key="4">
    <source>
        <dbReference type="SAM" id="SignalP"/>
    </source>
</evidence>
<dbReference type="InterPro" id="IPR036322">
    <property type="entry name" value="WD40_repeat_dom_sf"/>
</dbReference>
<dbReference type="SMART" id="SM00320">
    <property type="entry name" value="WD40"/>
    <property type="match status" value="7"/>
</dbReference>
<evidence type="ECO:0000256" key="2">
    <source>
        <dbReference type="ARBA" id="ARBA00022737"/>
    </source>
</evidence>
<feature type="domain" description="Peptidase C14 caspase" evidence="5">
    <location>
        <begin position="799"/>
        <end position="1047"/>
    </location>
</feature>
<gene>
    <name evidence="6" type="ORF">HGP29_08300</name>
</gene>
<dbReference type="AlphaFoldDB" id="A0A7X8XVM3"/>
<feature type="chain" id="PRO_5030669898" description="Peptidase C14 caspase domain-containing protein" evidence="4">
    <location>
        <begin position="22"/>
        <end position="1179"/>
    </location>
</feature>